<organism evidence="14 15">
    <name type="scientific">Flemingia macrophylla</name>
    <dbReference type="NCBI Taxonomy" id="520843"/>
    <lineage>
        <taxon>Eukaryota</taxon>
        <taxon>Viridiplantae</taxon>
        <taxon>Streptophyta</taxon>
        <taxon>Embryophyta</taxon>
        <taxon>Tracheophyta</taxon>
        <taxon>Spermatophyta</taxon>
        <taxon>Magnoliopsida</taxon>
        <taxon>eudicotyledons</taxon>
        <taxon>Gunneridae</taxon>
        <taxon>Pentapetalae</taxon>
        <taxon>rosids</taxon>
        <taxon>fabids</taxon>
        <taxon>Fabales</taxon>
        <taxon>Fabaceae</taxon>
        <taxon>Papilionoideae</taxon>
        <taxon>50 kb inversion clade</taxon>
        <taxon>NPAAA clade</taxon>
        <taxon>indigoferoid/millettioid clade</taxon>
        <taxon>Phaseoleae</taxon>
        <taxon>Flemingia</taxon>
    </lineage>
</organism>
<feature type="domain" description="CSC1/OSCA1-like cytosolic" evidence="13">
    <location>
        <begin position="189"/>
        <end position="370"/>
    </location>
</feature>
<protein>
    <recommendedName>
        <fullName evidence="16">CSC1-like protein ERD4</fullName>
    </recommendedName>
</protein>
<evidence type="ECO:0000259" key="13">
    <source>
        <dbReference type="Pfam" id="PF14703"/>
    </source>
</evidence>
<feature type="transmembrane region" description="Helical" evidence="10">
    <location>
        <begin position="435"/>
        <end position="455"/>
    </location>
</feature>
<proteinExistence type="inferred from homology"/>
<evidence type="ECO:0000259" key="11">
    <source>
        <dbReference type="Pfam" id="PF02714"/>
    </source>
</evidence>
<evidence type="ECO:0000256" key="10">
    <source>
        <dbReference type="SAM" id="Phobius"/>
    </source>
</evidence>
<dbReference type="EMBL" id="JBGMDY010000003">
    <property type="protein sequence ID" value="KAL2341096.1"/>
    <property type="molecule type" value="Genomic_DNA"/>
</dbReference>
<dbReference type="InterPro" id="IPR045122">
    <property type="entry name" value="Csc1-like"/>
</dbReference>
<evidence type="ECO:0000256" key="1">
    <source>
        <dbReference type="ARBA" id="ARBA00004141"/>
    </source>
</evidence>
<evidence type="ECO:0000256" key="3">
    <source>
        <dbReference type="ARBA" id="ARBA00022448"/>
    </source>
</evidence>
<evidence type="ECO:0000313" key="14">
    <source>
        <dbReference type="EMBL" id="KAL2341096.1"/>
    </source>
</evidence>
<feature type="transmembrane region" description="Helical" evidence="10">
    <location>
        <begin position="80"/>
        <end position="101"/>
    </location>
</feature>
<dbReference type="InterPro" id="IPR027815">
    <property type="entry name" value="CSC1/OSCA1-like_cyt"/>
</dbReference>
<dbReference type="Pfam" id="PF13967">
    <property type="entry name" value="RSN1_TM"/>
    <property type="match status" value="1"/>
</dbReference>
<gene>
    <name evidence="14" type="ORF">Fmac_009036</name>
</gene>
<feature type="transmembrane region" description="Helical" evidence="10">
    <location>
        <begin position="658"/>
        <end position="678"/>
    </location>
</feature>
<evidence type="ECO:0000256" key="2">
    <source>
        <dbReference type="ARBA" id="ARBA00007779"/>
    </source>
</evidence>
<feature type="transmembrane region" description="Helical" evidence="10">
    <location>
        <begin position="6"/>
        <end position="27"/>
    </location>
</feature>
<keyword evidence="15" id="KW-1185">Reference proteome</keyword>
<comment type="caution">
    <text evidence="14">The sequence shown here is derived from an EMBL/GenBank/DDBJ whole genome shotgun (WGS) entry which is preliminary data.</text>
</comment>
<feature type="transmembrane region" description="Helical" evidence="10">
    <location>
        <begin position="383"/>
        <end position="407"/>
    </location>
</feature>
<feature type="transmembrane region" description="Helical" evidence="10">
    <location>
        <begin position="476"/>
        <end position="497"/>
    </location>
</feature>
<keyword evidence="6 10" id="KW-1133">Transmembrane helix</keyword>
<evidence type="ECO:0000256" key="6">
    <source>
        <dbReference type="ARBA" id="ARBA00022989"/>
    </source>
</evidence>
<sequence>MDFSSFLTSLATWFVVFFLLMIVFVLASRRPGNYVVYYPNRILKGLEPIEYNTRNPFSWIKEALTSTEPEVIDMSGVDTAVYFVFLSTVLGILVVSGIILLPCLPLSVTDNGGMKQTTSEEKQTTSEGVDELDKFSMANITAKSSRLWGFFIACYWVSIVTLVLLWKAYNHVVRLRSEAFKSPDAKPEQYAIVVRDIPPHPLDQTRKKRVDYYFKGIYPEAFYRSMIVTDNKEEPKRGCRMYNDFDPVNKIWEELEGYKKKLARAEAMYEGSKTTAKPEGTKPTNKTGFLGLIGKKVDSIDYYNEKINELVAKLENEQKVTLREKQQDAALVFFSNRLVAASAAQNLHAQMVDTWSVIEAPEPGQLIWPNLKIKYFHRELRRYLVYAIVALTIFLFMIPITFISAVATLDNLEKHLPFIKPIVERNFLKSVLEAYLPQLVLHSFVALLPKFLLYLSKLEGIPTENQAIRAASGKYFYFNVIDFYIGVTIGGTLFQSLKKIDENPKNTVSLLAESIPGNATFFLTYVALKFSVGYGLELSRLVPLIIYHLKRKYLCKTEAELKDVWSPGDLGYGTRIPSQMLIFTIVLCYSVIAPVIIPFGALYFGLGWLVMRNQALKVYVPSYETYGRMWPHIHNRILASLILHQITMFGYFGVQQFYYTPLLIPLPILSLVYGFVCAKKFYPAFRHQALEVAATADDVLKEAPNMELIFRSFIPPSLSSEKIDDDQVEDALSRLSRSASFV</sequence>
<evidence type="ECO:0000256" key="7">
    <source>
        <dbReference type="ARBA" id="ARBA00023065"/>
    </source>
</evidence>
<evidence type="ECO:0000256" key="5">
    <source>
        <dbReference type="ARBA" id="ARBA00022837"/>
    </source>
</evidence>
<dbReference type="GO" id="GO:0034220">
    <property type="term" value="P:monoatomic ion transmembrane transport"/>
    <property type="evidence" value="ECO:0007669"/>
    <property type="project" value="UniProtKB-KW"/>
</dbReference>
<dbReference type="Pfam" id="PF14703">
    <property type="entry name" value="PHM7_cyt"/>
    <property type="match status" value="1"/>
</dbReference>
<name>A0ABD1MZ30_9FABA</name>
<evidence type="ECO:0008006" key="16">
    <source>
        <dbReference type="Google" id="ProtNLM"/>
    </source>
</evidence>
<dbReference type="GO" id="GO:0016020">
    <property type="term" value="C:membrane"/>
    <property type="evidence" value="ECO:0007669"/>
    <property type="project" value="UniProtKB-SubCell"/>
</dbReference>
<dbReference type="InterPro" id="IPR032880">
    <property type="entry name" value="CSC1/OSCA1-like_N"/>
</dbReference>
<keyword evidence="5" id="KW-0106">Calcium</keyword>
<dbReference type="Proteomes" id="UP001603857">
    <property type="component" value="Unassembled WGS sequence"/>
</dbReference>
<dbReference type="PANTHER" id="PTHR13018:SF100">
    <property type="entry name" value="CSC1-LIKE PROTEIN ERD4"/>
    <property type="match status" value="1"/>
</dbReference>
<evidence type="ECO:0000256" key="9">
    <source>
        <dbReference type="ARBA" id="ARBA00023303"/>
    </source>
</evidence>
<dbReference type="PANTHER" id="PTHR13018">
    <property type="entry name" value="PROBABLE MEMBRANE PROTEIN DUF221-RELATED"/>
    <property type="match status" value="1"/>
</dbReference>
<feature type="transmembrane region" description="Helical" evidence="10">
    <location>
        <begin position="147"/>
        <end position="166"/>
    </location>
</feature>
<keyword evidence="7" id="KW-0406">Ion transport</keyword>
<keyword evidence="9" id="KW-0407">Ion channel</keyword>
<keyword evidence="8 10" id="KW-0472">Membrane</keyword>
<evidence type="ECO:0000256" key="8">
    <source>
        <dbReference type="ARBA" id="ARBA00023136"/>
    </source>
</evidence>
<comment type="subcellular location">
    <subcellularLocation>
        <location evidence="1">Membrane</location>
        <topology evidence="1">Multi-pass membrane protein</topology>
    </subcellularLocation>
</comment>
<reference evidence="14 15" key="1">
    <citation type="submission" date="2024-08" db="EMBL/GenBank/DDBJ databases">
        <title>Insights into the chromosomal genome structure of Flemingia macrophylla.</title>
        <authorList>
            <person name="Ding Y."/>
            <person name="Zhao Y."/>
            <person name="Bi W."/>
            <person name="Wu M."/>
            <person name="Zhao G."/>
            <person name="Gong Y."/>
            <person name="Li W."/>
            <person name="Zhang P."/>
        </authorList>
    </citation>
    <scope>NUCLEOTIDE SEQUENCE [LARGE SCALE GENOMIC DNA]</scope>
    <source>
        <strain evidence="14">DYQJB</strain>
        <tissue evidence="14">Leaf</tissue>
    </source>
</reference>
<evidence type="ECO:0000259" key="12">
    <source>
        <dbReference type="Pfam" id="PF13967"/>
    </source>
</evidence>
<keyword evidence="4 10" id="KW-0812">Transmembrane</keyword>
<dbReference type="AlphaFoldDB" id="A0ABD1MZ30"/>
<evidence type="ECO:0000256" key="4">
    <source>
        <dbReference type="ARBA" id="ARBA00022692"/>
    </source>
</evidence>
<dbReference type="Pfam" id="PF02714">
    <property type="entry name" value="RSN1_7TM"/>
    <property type="match status" value="1"/>
</dbReference>
<accession>A0ABD1MZ30</accession>
<dbReference type="InterPro" id="IPR003864">
    <property type="entry name" value="CSC1/OSCA1-like_7TM"/>
</dbReference>
<feature type="domain" description="CSC1/OSCA1-like N-terminal transmembrane" evidence="12">
    <location>
        <begin position="5"/>
        <end position="167"/>
    </location>
</feature>
<feature type="domain" description="CSC1/OSCA1-like 7TM region" evidence="11">
    <location>
        <begin position="381"/>
        <end position="652"/>
    </location>
</feature>
<feature type="transmembrane region" description="Helical" evidence="10">
    <location>
        <begin position="580"/>
        <end position="611"/>
    </location>
</feature>
<evidence type="ECO:0000313" key="15">
    <source>
        <dbReference type="Proteomes" id="UP001603857"/>
    </source>
</evidence>
<comment type="similarity">
    <text evidence="2">Belongs to the CSC1 (TC 1.A.17) family.</text>
</comment>
<keyword evidence="3" id="KW-0813">Transport</keyword>